<feature type="domain" description="HTH La-type RNA-binding" evidence="8">
    <location>
        <begin position="838"/>
        <end position="929"/>
    </location>
</feature>
<evidence type="ECO:0000256" key="3">
    <source>
        <dbReference type="ARBA" id="ARBA00023242"/>
    </source>
</evidence>
<dbReference type="InterPro" id="IPR012677">
    <property type="entry name" value="Nucleotide-bd_a/b_plait_sf"/>
</dbReference>
<evidence type="ECO:0000256" key="2">
    <source>
        <dbReference type="ARBA" id="ARBA00022884"/>
    </source>
</evidence>
<evidence type="ECO:0000256" key="6">
    <source>
        <dbReference type="SAM" id="MobiDB-lite"/>
    </source>
</evidence>
<dbReference type="CDD" id="cd08033">
    <property type="entry name" value="LARP_6"/>
    <property type="match status" value="1"/>
</dbReference>
<evidence type="ECO:0000313" key="11">
    <source>
        <dbReference type="RefSeq" id="XP_014478570.1"/>
    </source>
</evidence>
<dbReference type="GO" id="GO:0031047">
    <property type="term" value="P:regulatory ncRNA-mediated gene silencing"/>
    <property type="evidence" value="ECO:0007669"/>
    <property type="project" value="UniProtKB-UniRule"/>
</dbReference>
<dbReference type="Gene3D" id="1.25.40.10">
    <property type="entry name" value="Tetratricopeptide repeat domain"/>
    <property type="match status" value="2"/>
</dbReference>
<dbReference type="Proteomes" id="UP000515204">
    <property type="component" value="Unplaced"/>
</dbReference>
<dbReference type="GO" id="GO:0030014">
    <property type="term" value="C:CCR4-NOT complex"/>
    <property type="evidence" value="ECO:0007669"/>
    <property type="project" value="UniProtKB-UniRule"/>
</dbReference>
<evidence type="ECO:0000313" key="10">
    <source>
        <dbReference type="Proteomes" id="UP000515204"/>
    </source>
</evidence>
<dbReference type="InterPro" id="IPR011990">
    <property type="entry name" value="TPR-like_helical_dom_sf"/>
</dbReference>
<dbReference type="SUPFAM" id="SSF48452">
    <property type="entry name" value="TPR-like"/>
    <property type="match status" value="2"/>
</dbReference>
<keyword evidence="5" id="KW-0804">Transcription</keyword>
<gene>
    <name evidence="11" type="primary">LOC106746469</name>
</gene>
<feature type="compositionally biased region" description="Basic and acidic residues" evidence="6">
    <location>
        <begin position="732"/>
        <end position="743"/>
    </location>
</feature>
<dbReference type="PROSITE" id="PS50961">
    <property type="entry name" value="HTH_LA"/>
    <property type="match status" value="1"/>
</dbReference>
<sequence length="1268" mass="141021">MSETAETQIKDSAVSVITEQERTLAQNALSDFQKGSYASCLSHLNKLESLRPTDLKVTHNKVVVEYYKSDLKKTELMRKSLNAICGQISTTDSSEIIDDVEKCVMRYNQAVLLYHTRQYNAAIQIMNRLFAFIEPMEETLAHKVCLLLIELYIVTEQPDIGLSILNYVESQFVSIDNSKISTVDKDGVMKSVKDQKEQKKGISDTATDAFKIKLLKYKARIYLLTHQLKLCKKEWKTLVSLGTPVVNTSTIFLKANLEYLRGNHRKAMKLLNSATTENLDFKSCGESLAVLYYNNMACLHFAMDKPNLACFYLRKALHENKCAVESVQVKDIDALSSQPLYTLGSNKHYELMYSLGVSLLYAGQASKAFDCFTEAAQRFHNNPKLWLRMAECCIYCHKHSNEVDFKILRRREDLVQKVVGSGIYRKIILATSLSEKVNYHSEGLSYAIPQPTLEFGSLCLKNALFLLPNNSEPNVPATTATNSQTVSLSLTPGHNLGVQHNTTPMSQATAIESFNLKISVLAASAYISLCLGDYTLALEHAKALLSFNKLPGAYRMLGNLYAAESLIFMDKISEALEYLKPENLQDLNTFTTIPEIPEKDKEKAEEVVTKPIKTWYPTTISTGVAVLRYNLAVAYAIRGELDKSGETLKQVWVSKPQDCDVPIQVIMLALYIELQLGRADISKSIIKQHCVDVEGAGGDCAREFSDLALNRCPRASQREIRAEEALERAKMELEMQQESKDEIGSLPFSPPPMKKSETRDSISSVDSDVSLSFDRRGSKGEEADLSDYDSEIKPTKEQTGVDQDSGADSLDDSTPADGREQQTPSEVPVSEKGADDFAPPSDDLADKICAQVEFYFSDENIVKDAFLLKHVKRNKEGYVSLKLISSFKRVKHISRDWRVVGAALARSKKLEVNPQGTKLRRVDPLPPFDQTAPSRTILAARLPLEKLTVESVAEIFKPCGEIALIRVLRPGHPAPAEVRQAISKKPELASSEECAMVEFTDSSSARIAMQMTTLGDAKVFELHQSGDKKRKHQPTKKNVINRVTKEDNYNSSSCPSGSEPEDGRARHKKSVQGYPMYHIHAGYPFQAGPPSPDAWLSRKLSSCSISSSDNGFMFRRLSSCSGSSSDTGRRYSTCSSSGSETAFFHPGYPNNFYHHENRRYSCCSSTGSPMECGGGCYVTSRRGSADYGPLLRRMSTCSRDSSYDMNIRRLSLCSSGSEQNGFCQSRSNSGIAMTHLPENVTRMPSGPDGTRGFFGRSARMPVSIEPTC</sequence>
<feature type="domain" description="RRM" evidence="7">
    <location>
        <begin position="935"/>
        <end position="1037"/>
    </location>
</feature>
<dbReference type="GeneID" id="106746469"/>
<dbReference type="RefSeq" id="XP_014478570.1">
    <property type="nucleotide sequence ID" value="XM_014623084.1"/>
</dbReference>
<dbReference type="InterPro" id="IPR035979">
    <property type="entry name" value="RBD_domain_sf"/>
</dbReference>
<dbReference type="GO" id="GO:0005737">
    <property type="term" value="C:cytoplasm"/>
    <property type="evidence" value="ECO:0007669"/>
    <property type="project" value="UniProtKB-SubCell"/>
</dbReference>
<dbReference type="InterPro" id="IPR002344">
    <property type="entry name" value="Lupus_La"/>
</dbReference>
<dbReference type="GO" id="GO:0006402">
    <property type="term" value="P:mRNA catabolic process"/>
    <property type="evidence" value="ECO:0007669"/>
    <property type="project" value="TreeGrafter"/>
</dbReference>
<comment type="similarity">
    <text evidence="1 5">Belongs to the CNOT10 family.</text>
</comment>
<dbReference type="InterPro" id="IPR006630">
    <property type="entry name" value="La_HTH"/>
</dbReference>
<dbReference type="PRINTS" id="PR00302">
    <property type="entry name" value="LUPUSLA"/>
</dbReference>
<dbReference type="Gene3D" id="3.30.70.330">
    <property type="match status" value="1"/>
</dbReference>
<keyword evidence="3 5" id="KW-0539">Nucleus</keyword>
<dbReference type="InterPro" id="IPR036390">
    <property type="entry name" value="WH_DNA-bd_sf"/>
</dbReference>
<feature type="region of interest" description="Disordered" evidence="6">
    <location>
        <begin position="1024"/>
        <end position="1069"/>
    </location>
</feature>
<keyword evidence="5" id="KW-0963">Cytoplasm</keyword>
<dbReference type="GO" id="GO:0003723">
    <property type="term" value="F:RNA binding"/>
    <property type="evidence" value="ECO:0007669"/>
    <property type="project" value="UniProtKB-UniRule"/>
</dbReference>
<dbReference type="PROSITE" id="PS51938">
    <property type="entry name" value="SUZ_C"/>
    <property type="match status" value="1"/>
</dbReference>
<dbReference type="PANTHER" id="PTHR12979:SF5">
    <property type="entry name" value="CCR4-NOT TRANSCRIPTION COMPLEX SUBUNIT 10"/>
    <property type="match status" value="1"/>
</dbReference>
<keyword evidence="2 4" id="KW-0694">RNA-binding</keyword>
<evidence type="ECO:0000259" key="8">
    <source>
        <dbReference type="PROSITE" id="PS50961"/>
    </source>
</evidence>
<comment type="function">
    <text evidence="5">Component of the CCR4-NOT complex which is one of the major cellular mRNA deadenylases and is linked to various cellular processes including bulk mRNA degradation, miRNA-mediated repression, translational repression during translational initiation and general transcription regulation.</text>
</comment>
<reference evidence="11" key="1">
    <citation type="submission" date="2025-08" db="UniProtKB">
        <authorList>
            <consortium name="RefSeq"/>
        </authorList>
    </citation>
    <scope>IDENTIFICATION</scope>
</reference>
<dbReference type="Gene3D" id="1.10.10.10">
    <property type="entry name" value="Winged helix-like DNA-binding domain superfamily/Winged helix DNA-binding domain"/>
    <property type="match status" value="1"/>
</dbReference>
<dbReference type="GO" id="GO:0006396">
    <property type="term" value="P:RNA processing"/>
    <property type="evidence" value="ECO:0007669"/>
    <property type="project" value="InterPro"/>
</dbReference>
<dbReference type="InterPro" id="IPR000504">
    <property type="entry name" value="RRM_dom"/>
</dbReference>
<name>A0A6P3XJF8_DINQU</name>
<dbReference type="GO" id="GO:0005634">
    <property type="term" value="C:nucleus"/>
    <property type="evidence" value="ECO:0007669"/>
    <property type="project" value="UniProtKB-SubCell"/>
</dbReference>
<feature type="domain" description="SUZ-C" evidence="9">
    <location>
        <begin position="1211"/>
        <end position="1257"/>
    </location>
</feature>
<dbReference type="InterPro" id="IPR019734">
    <property type="entry name" value="TPR_rpt"/>
</dbReference>
<evidence type="ECO:0000259" key="9">
    <source>
        <dbReference type="PROSITE" id="PS51938"/>
    </source>
</evidence>
<keyword evidence="5" id="KW-0943">RNA-mediated gene silencing</keyword>
<dbReference type="PROSITE" id="PS50102">
    <property type="entry name" value="RRM"/>
    <property type="match status" value="1"/>
</dbReference>
<dbReference type="FunFam" id="1.10.10.10:FF:000158">
    <property type="entry name" value="La ribonucleoprotein domain family member 7"/>
    <property type="match status" value="1"/>
</dbReference>
<proteinExistence type="inferred from homology"/>
<dbReference type="KEGG" id="dqu:106746469"/>
<evidence type="ECO:0000256" key="5">
    <source>
        <dbReference type="RuleBase" id="RU367083"/>
    </source>
</evidence>
<dbReference type="SUPFAM" id="SSF54928">
    <property type="entry name" value="RNA-binding domain, RBD"/>
    <property type="match status" value="1"/>
</dbReference>
<organism evidence="10 11">
    <name type="scientific">Dinoponera quadriceps</name>
    <name type="common">South American ant</name>
    <dbReference type="NCBI Taxonomy" id="609295"/>
    <lineage>
        <taxon>Eukaryota</taxon>
        <taxon>Metazoa</taxon>
        <taxon>Ecdysozoa</taxon>
        <taxon>Arthropoda</taxon>
        <taxon>Hexapoda</taxon>
        <taxon>Insecta</taxon>
        <taxon>Pterygota</taxon>
        <taxon>Neoptera</taxon>
        <taxon>Endopterygota</taxon>
        <taxon>Hymenoptera</taxon>
        <taxon>Apocrita</taxon>
        <taxon>Aculeata</taxon>
        <taxon>Formicoidea</taxon>
        <taxon>Formicidae</taxon>
        <taxon>Ponerinae</taxon>
        <taxon>Ponerini</taxon>
        <taxon>Dinoponera</taxon>
    </lineage>
</organism>
<dbReference type="InterPro" id="IPR024642">
    <property type="entry name" value="SUZ-C"/>
</dbReference>
<feature type="compositionally biased region" description="Basic and acidic residues" evidence="6">
    <location>
        <begin position="773"/>
        <end position="782"/>
    </location>
</feature>
<dbReference type="SMART" id="SM00028">
    <property type="entry name" value="TPR"/>
    <property type="match status" value="5"/>
</dbReference>
<dbReference type="AlphaFoldDB" id="A0A6P3XJF8"/>
<dbReference type="Pfam" id="PF05383">
    <property type="entry name" value="La"/>
    <property type="match status" value="1"/>
</dbReference>
<evidence type="ECO:0000256" key="4">
    <source>
        <dbReference type="PROSITE-ProRule" id="PRU00332"/>
    </source>
</evidence>
<dbReference type="GO" id="GO:0017148">
    <property type="term" value="P:negative regulation of translation"/>
    <property type="evidence" value="ECO:0007669"/>
    <property type="project" value="TreeGrafter"/>
</dbReference>
<keyword evidence="10" id="KW-1185">Reference proteome</keyword>
<feature type="region of interest" description="Disordered" evidence="6">
    <location>
        <begin position="732"/>
        <end position="842"/>
    </location>
</feature>
<dbReference type="InterPro" id="IPR039740">
    <property type="entry name" value="CNOT10"/>
</dbReference>
<keyword evidence="5" id="KW-0810">Translation regulation</keyword>
<dbReference type="GO" id="GO:1990904">
    <property type="term" value="C:ribonucleoprotein complex"/>
    <property type="evidence" value="ECO:0007669"/>
    <property type="project" value="InterPro"/>
</dbReference>
<protein>
    <recommendedName>
        <fullName evidence="5">CCR4-NOT transcription complex subunit 10</fullName>
    </recommendedName>
</protein>
<accession>A0A6P3XJF8</accession>
<comment type="subcellular location">
    <subcellularLocation>
        <location evidence="5">Cytoplasm</location>
    </subcellularLocation>
    <subcellularLocation>
        <location evidence="5">Nucleus</location>
    </subcellularLocation>
</comment>
<evidence type="ECO:0000259" key="7">
    <source>
        <dbReference type="PROSITE" id="PS50102"/>
    </source>
</evidence>
<dbReference type="SUPFAM" id="SSF46785">
    <property type="entry name" value="Winged helix' DNA-binding domain"/>
    <property type="match status" value="1"/>
</dbReference>
<keyword evidence="5" id="KW-0805">Transcription regulation</keyword>
<dbReference type="SMART" id="SM00715">
    <property type="entry name" value="LA"/>
    <property type="match status" value="1"/>
</dbReference>
<dbReference type="OrthoDB" id="25157at2759"/>
<evidence type="ECO:0000256" key="1">
    <source>
        <dbReference type="ARBA" id="ARBA00010080"/>
    </source>
</evidence>
<feature type="compositionally biased region" description="Low complexity" evidence="6">
    <location>
        <begin position="761"/>
        <end position="772"/>
    </location>
</feature>
<dbReference type="PANTHER" id="PTHR12979">
    <property type="entry name" value="CCR4-NOT TRANSCRIPTION COMPLEX SUBUNIT 10"/>
    <property type="match status" value="1"/>
</dbReference>
<dbReference type="InterPro" id="IPR036388">
    <property type="entry name" value="WH-like_DNA-bd_sf"/>
</dbReference>